<keyword evidence="5" id="KW-1185">Reference proteome</keyword>
<evidence type="ECO:0000259" key="3">
    <source>
        <dbReference type="PROSITE" id="PS50977"/>
    </source>
</evidence>
<dbReference type="PANTHER" id="PTHR43479">
    <property type="entry name" value="ACREF/ENVCD OPERON REPRESSOR-RELATED"/>
    <property type="match status" value="1"/>
</dbReference>
<evidence type="ECO:0000313" key="5">
    <source>
        <dbReference type="Proteomes" id="UP000564806"/>
    </source>
</evidence>
<name>A0A850EWS3_9BACL</name>
<dbReference type="PROSITE" id="PS50977">
    <property type="entry name" value="HTH_TETR_2"/>
    <property type="match status" value="1"/>
</dbReference>
<dbReference type="RefSeq" id="WP_175374279.1">
    <property type="nucleotide sequence ID" value="NZ_JABWCS010000220.1"/>
</dbReference>
<dbReference type="Proteomes" id="UP000564806">
    <property type="component" value="Unassembled WGS sequence"/>
</dbReference>
<comment type="caution">
    <text evidence="4">The sequence shown here is derived from an EMBL/GenBank/DDBJ whole genome shotgun (WGS) entry which is preliminary data.</text>
</comment>
<dbReference type="InterPro" id="IPR001647">
    <property type="entry name" value="HTH_TetR"/>
</dbReference>
<dbReference type="InterPro" id="IPR009057">
    <property type="entry name" value="Homeodomain-like_sf"/>
</dbReference>
<reference evidence="4" key="1">
    <citation type="submission" date="2020-06" db="EMBL/GenBank/DDBJ databases">
        <title>Paenibacillus sp. nov., isolated from soil.</title>
        <authorList>
            <person name="Seo Y.L."/>
        </authorList>
    </citation>
    <scope>NUCLEOTIDE SEQUENCE [LARGE SCALE GENOMIC DNA]</scope>
    <source>
        <strain evidence="4">JW14</strain>
    </source>
</reference>
<dbReference type="EMBL" id="JABWCS010000220">
    <property type="protein sequence ID" value="NUU63917.1"/>
    <property type="molecule type" value="Genomic_DNA"/>
</dbReference>
<protein>
    <submittedName>
        <fullName evidence="4">TetR/AcrR family transcriptional regulator</fullName>
    </submittedName>
</protein>
<sequence length="211" mass="24514">MKNNKTNARTYKWRGNVIANHELYSPNTSKHNSNKETNRLTREAICTALVFLIQEQPFSKISITDIVKRAGVSRTAYYNNYSSKQEILVDLVDSLIFEINQRLLPYTNELTGKAKEPEKFISVLFEVIFQQRDIYRALQSAKFDYVILDCLNEMMLSNAHDTTDESRYRIYFKAGALYNAISKWIGSDFAISTNEMTRISLHIYHTPMSQE</sequence>
<dbReference type="InterPro" id="IPR050624">
    <property type="entry name" value="HTH-type_Tx_Regulator"/>
</dbReference>
<feature type="DNA-binding region" description="H-T-H motif" evidence="2">
    <location>
        <begin position="62"/>
        <end position="81"/>
    </location>
</feature>
<dbReference type="SUPFAM" id="SSF46689">
    <property type="entry name" value="Homeodomain-like"/>
    <property type="match status" value="1"/>
</dbReference>
<proteinExistence type="predicted"/>
<dbReference type="Gene3D" id="1.10.357.10">
    <property type="entry name" value="Tetracycline Repressor, domain 2"/>
    <property type="match status" value="1"/>
</dbReference>
<dbReference type="PANTHER" id="PTHR43479:SF11">
    <property type="entry name" value="ACREF_ENVCD OPERON REPRESSOR-RELATED"/>
    <property type="match status" value="1"/>
</dbReference>
<evidence type="ECO:0000256" key="1">
    <source>
        <dbReference type="ARBA" id="ARBA00023125"/>
    </source>
</evidence>
<accession>A0A850EWS3</accession>
<feature type="domain" description="HTH tetR-type" evidence="3">
    <location>
        <begin position="39"/>
        <end position="99"/>
    </location>
</feature>
<dbReference type="GO" id="GO:0003677">
    <property type="term" value="F:DNA binding"/>
    <property type="evidence" value="ECO:0007669"/>
    <property type="project" value="UniProtKB-UniRule"/>
</dbReference>
<gene>
    <name evidence="4" type="ORF">HPT30_26530</name>
</gene>
<dbReference type="Pfam" id="PF00440">
    <property type="entry name" value="TetR_N"/>
    <property type="match status" value="1"/>
</dbReference>
<organism evidence="4 5">
    <name type="scientific">Paenibacillus agri</name>
    <dbReference type="NCBI Taxonomy" id="2744309"/>
    <lineage>
        <taxon>Bacteria</taxon>
        <taxon>Bacillati</taxon>
        <taxon>Bacillota</taxon>
        <taxon>Bacilli</taxon>
        <taxon>Bacillales</taxon>
        <taxon>Paenibacillaceae</taxon>
        <taxon>Paenibacillus</taxon>
    </lineage>
</organism>
<keyword evidence="1 2" id="KW-0238">DNA-binding</keyword>
<evidence type="ECO:0000256" key="2">
    <source>
        <dbReference type="PROSITE-ProRule" id="PRU00335"/>
    </source>
</evidence>
<evidence type="ECO:0000313" key="4">
    <source>
        <dbReference type="EMBL" id="NUU63917.1"/>
    </source>
</evidence>
<dbReference type="AlphaFoldDB" id="A0A850EWS3"/>